<dbReference type="PANTHER" id="PTHR47786:SF2">
    <property type="entry name" value="GLYCOSYL HYDROLASE FAMILY 13 CATALYTIC DOMAIN-CONTAINING PROTEIN"/>
    <property type="match status" value="1"/>
</dbReference>
<dbReference type="RefSeq" id="WP_139457411.1">
    <property type="nucleotide sequence ID" value="NZ_VDCH01000022.1"/>
</dbReference>
<evidence type="ECO:0000313" key="3">
    <source>
        <dbReference type="Proteomes" id="UP000308271"/>
    </source>
</evidence>
<dbReference type="OrthoDB" id="9805159at2"/>
<reference evidence="2 3" key="1">
    <citation type="submission" date="2019-05" db="EMBL/GenBank/DDBJ databases">
        <title>Draft Whole-Genome sequence of the green sulfur bacterium Chlorobaculum thiosulfatiphilum DSM 249.</title>
        <authorList>
            <person name="Meyer T.E."/>
            <person name="Kyndt J.A."/>
        </authorList>
    </citation>
    <scope>NUCLEOTIDE SEQUENCE [LARGE SCALE GENOMIC DNA]</scope>
    <source>
        <strain evidence="2 3">DSM 249</strain>
    </source>
</reference>
<gene>
    <name evidence="2" type="ORF">FGF66_09500</name>
</gene>
<dbReference type="PANTHER" id="PTHR47786">
    <property type="entry name" value="ALPHA-1,4-GLUCAN:MALTOSE-1-PHOSPHATE MALTOSYLTRANSFERASE"/>
    <property type="match status" value="1"/>
</dbReference>
<name>A0A5C4S491_CHLTI</name>
<keyword evidence="3" id="KW-1185">Reference proteome</keyword>
<dbReference type="EMBL" id="VDCH01000022">
    <property type="protein sequence ID" value="TNJ38313.1"/>
    <property type="molecule type" value="Genomic_DNA"/>
</dbReference>
<comment type="caution">
    <text evidence="2">The sequence shown here is derived from an EMBL/GenBank/DDBJ whole genome shotgun (WGS) entry which is preliminary data.</text>
</comment>
<evidence type="ECO:0000259" key="1">
    <source>
        <dbReference type="SMART" id="SM00642"/>
    </source>
</evidence>
<organism evidence="2 3">
    <name type="scientific">Chlorobaculum thiosulfatiphilum</name>
    <name type="common">Chlorobium limicola f.sp. thiosulfatophilum</name>
    <dbReference type="NCBI Taxonomy" id="115852"/>
    <lineage>
        <taxon>Bacteria</taxon>
        <taxon>Pseudomonadati</taxon>
        <taxon>Chlorobiota</taxon>
        <taxon>Chlorobiia</taxon>
        <taxon>Chlorobiales</taxon>
        <taxon>Chlorobiaceae</taxon>
        <taxon>Chlorobaculum</taxon>
    </lineage>
</organism>
<dbReference type="Pfam" id="PF00128">
    <property type="entry name" value="Alpha-amylase"/>
    <property type="match status" value="1"/>
</dbReference>
<evidence type="ECO:0000313" key="2">
    <source>
        <dbReference type="EMBL" id="TNJ38313.1"/>
    </source>
</evidence>
<accession>A0A5C4S491</accession>
<sequence>MSTDIRTSAKEHFYISKAARNRFHLDDPDLLLLPNERHEAMALAERQTEALNQRRRLVEGEDAKPLLPAQFHGMKLLHELQHHIIDKVSGLQTGALAALEHGTSNWHAIEYLGKFLERFPTTEIYHAKTTSEACLKSRSGRADVLEEAFLVWLNNRNPALKEFAGLISDRELHGDEAYPQLVRAMQEAIRASGPVSNAGDLEELLLNPSRYAPGSLLDQLRFIRLNWGEMLSDSPWWPLLDEAIVLIEDEDRYLFFENVAQQGGGQAHGAFGEKEAHAPSYDDLANAPARYSHDSSWMPEVVMIAKSTYVWLDQLSRQYGRRVTRLQEIPDEELDLLAGRGFTSLWLIGLWERSYASRKIKQLQGNPEAKASAYALESYDIAQELGGYDGYVDLRNRAMQRGIRLASDMVPNHTGIDSELVRNRPEWFLSANEPPYQNYTYNGPNLSEDSRYGIHIEDGYWNRSDAAVTFKRVDHLTGDTRYVYHGNDGTTMPWNDTAQLNFLDPQVREGVIQQILHVARMFPVIRFDAAMVLAKMHIQRLWFPLHGHAPGIPSRGAWSMSMADFEAAMPQEFWREVVDRVAQEAPDTLLLAEAFWMLEGYFVRTLGMHRVYNSAFMHMLKKEDNAGYRVLIKKTLEFDAEILKRYVNFMNNPDEDTAIAQFGRGDKYFGVCMMMLTMPGLPMIGHGQVEGFTEKYGMEYAKAYYDEQPDHELVERHYREIFPVMKQRSLFAEVAHFQLFDLYAPDGQVNENVFAYTNRHEGKQSLFIYNNRYEASEGWIRISAARLDNGSFTHTTLGDALGLPGEHDRYVIFRDQRSGLEFIRSCALVREQGLYASLGGYQYNIFMEFRVVRPSKLKPFDRVSEELNGRGVGSIEIEALLMSLRPIHQIVEAAIGGIIGKPEAQSAKPEQLAATFGTTCQTMLEAVAERFGELMETPLTLPDGIADQAAKSYLNALRFKTELGGTAGSNRIKAVLGINGKKNDAFRPMARILIALESLQEMLRADGLLEKQLIDQWMLGDTLETVIADHPSWPVSGAGAVDLFSCLLARRTETGSDETPDEQLMNSIRALHESGDRHFKAFMQVQHLHGKEWFRERQLSLFAYWIMVQALIETTEAQQAAANEPAMLGTWLDTIEQLEITAFLSGYEMGALLEKSS</sequence>
<dbReference type="InterPro" id="IPR006047">
    <property type="entry name" value="GH13_cat_dom"/>
</dbReference>
<dbReference type="SMART" id="SM00642">
    <property type="entry name" value="Aamy"/>
    <property type="match status" value="1"/>
</dbReference>
<feature type="domain" description="Glycosyl hydrolase family 13 catalytic" evidence="1">
    <location>
        <begin position="327"/>
        <end position="732"/>
    </location>
</feature>
<proteinExistence type="predicted"/>
<dbReference type="Gene3D" id="3.20.20.80">
    <property type="entry name" value="Glycosidases"/>
    <property type="match status" value="1"/>
</dbReference>
<dbReference type="InterPro" id="IPR017853">
    <property type="entry name" value="GH"/>
</dbReference>
<dbReference type="GO" id="GO:0005975">
    <property type="term" value="P:carbohydrate metabolic process"/>
    <property type="evidence" value="ECO:0007669"/>
    <property type="project" value="InterPro"/>
</dbReference>
<dbReference type="AlphaFoldDB" id="A0A5C4S491"/>
<protein>
    <submittedName>
        <fullName evidence="2">Alpha-amylase</fullName>
    </submittedName>
</protein>
<dbReference type="Proteomes" id="UP000308271">
    <property type="component" value="Unassembled WGS sequence"/>
</dbReference>
<dbReference type="SUPFAM" id="SSF51445">
    <property type="entry name" value="(Trans)glycosidases"/>
    <property type="match status" value="1"/>
</dbReference>